<feature type="chain" id="PRO_5019814294" evidence="1">
    <location>
        <begin position="20"/>
        <end position="155"/>
    </location>
</feature>
<keyword evidence="3" id="KW-1185">Reference proteome</keyword>
<name>A0A494VQB8_9SPHI</name>
<protein>
    <submittedName>
        <fullName evidence="2">DUF4920 domain-containing protein</fullName>
    </submittedName>
</protein>
<feature type="signal peptide" evidence="1">
    <location>
        <begin position="1"/>
        <end position="19"/>
    </location>
</feature>
<proteinExistence type="predicted"/>
<evidence type="ECO:0000313" key="3">
    <source>
        <dbReference type="Proteomes" id="UP000270046"/>
    </source>
</evidence>
<dbReference type="RefSeq" id="WP_119406004.1">
    <property type="nucleotide sequence ID" value="NZ_CP032869.1"/>
</dbReference>
<keyword evidence="1" id="KW-0732">Signal</keyword>
<dbReference type="Pfam" id="PF16267">
    <property type="entry name" value="DUF4920"/>
    <property type="match status" value="1"/>
</dbReference>
<accession>A0A494VQB8</accession>
<dbReference type="Proteomes" id="UP000270046">
    <property type="component" value="Chromosome"/>
</dbReference>
<organism evidence="2 3">
    <name type="scientific">Mucilaginibacter celer</name>
    <dbReference type="NCBI Taxonomy" id="2305508"/>
    <lineage>
        <taxon>Bacteria</taxon>
        <taxon>Pseudomonadati</taxon>
        <taxon>Bacteroidota</taxon>
        <taxon>Sphingobacteriia</taxon>
        <taxon>Sphingobacteriales</taxon>
        <taxon>Sphingobacteriaceae</taxon>
        <taxon>Mucilaginibacter</taxon>
    </lineage>
</organism>
<dbReference type="InterPro" id="IPR032577">
    <property type="entry name" value="DUF4920"/>
</dbReference>
<dbReference type="OrthoDB" id="794173at2"/>
<dbReference type="AlphaFoldDB" id="A0A494VQB8"/>
<evidence type="ECO:0000256" key="1">
    <source>
        <dbReference type="SAM" id="SignalP"/>
    </source>
</evidence>
<evidence type="ECO:0000313" key="2">
    <source>
        <dbReference type="EMBL" id="AYL97717.1"/>
    </source>
</evidence>
<dbReference type="EMBL" id="CP032869">
    <property type="protein sequence ID" value="AYL97717.1"/>
    <property type="molecule type" value="Genomic_DNA"/>
</dbReference>
<sequence>MKKLMPFIILVLFSVVVQAQKHTPLPHGMVYGQKPDTMVMMQASKLEDFMGKKTRITTAIEGKVISVTQEKGGWFEMDAGNGRIISAHFYNAGISIPKALAGRTVIISGIAAKQFIADDMQHLAGDTVTGKKQHKVKTDPKRVVTFEVKGLMVDK</sequence>
<dbReference type="KEGG" id="muh:HYN43_021535"/>
<reference evidence="2 3" key="1">
    <citation type="submission" date="2018-10" db="EMBL/GenBank/DDBJ databases">
        <title>Genome sequencing of Mucilaginibacter sp. HYN0043.</title>
        <authorList>
            <person name="Kim M."/>
            <person name="Yi H."/>
        </authorList>
    </citation>
    <scope>NUCLEOTIDE SEQUENCE [LARGE SCALE GENOMIC DNA]</scope>
    <source>
        <strain evidence="2 3">HYN0043</strain>
    </source>
</reference>
<gene>
    <name evidence="2" type="ORF">HYN43_021535</name>
</gene>